<feature type="domain" description="C2" evidence="1">
    <location>
        <begin position="1"/>
        <end position="93"/>
    </location>
</feature>
<dbReference type="InterPro" id="IPR035892">
    <property type="entry name" value="C2_domain_sf"/>
</dbReference>
<evidence type="ECO:0000259" key="1">
    <source>
        <dbReference type="PROSITE" id="PS50004"/>
    </source>
</evidence>
<dbReference type="InterPro" id="IPR044750">
    <property type="entry name" value="C2_SRC2/BAP"/>
</dbReference>
<dbReference type="PANTHER" id="PTHR32246">
    <property type="entry name" value="INGRESSION PROTEIN FIC1"/>
    <property type="match status" value="1"/>
</dbReference>
<dbReference type="Gene3D" id="2.60.40.150">
    <property type="entry name" value="C2 domain"/>
    <property type="match status" value="1"/>
</dbReference>
<dbReference type="GO" id="GO:0006952">
    <property type="term" value="P:defense response"/>
    <property type="evidence" value="ECO:0007669"/>
    <property type="project" value="InterPro"/>
</dbReference>
<keyword evidence="2" id="KW-1185">Reference proteome</keyword>
<dbReference type="PANTHER" id="PTHR32246:SF173">
    <property type="entry name" value="C2 DOMAIN-CONTAINING PROTEIN"/>
    <property type="match status" value="1"/>
</dbReference>
<name>A0A9R0J6I8_SPIOL</name>
<accession>A0A9R0J6I8</accession>
<dbReference type="Proteomes" id="UP000813463">
    <property type="component" value="Chromosome 5"/>
</dbReference>
<reference evidence="2" key="1">
    <citation type="journal article" date="2021" name="Nat. Commun.">
        <title>Genomic analyses provide insights into spinach domestication and the genetic basis of agronomic traits.</title>
        <authorList>
            <person name="Cai X."/>
            <person name="Sun X."/>
            <person name="Xu C."/>
            <person name="Sun H."/>
            <person name="Wang X."/>
            <person name="Ge C."/>
            <person name="Zhang Z."/>
            <person name="Wang Q."/>
            <person name="Fei Z."/>
            <person name="Jiao C."/>
            <person name="Wang Q."/>
        </authorList>
    </citation>
    <scope>NUCLEOTIDE SEQUENCE [LARGE SCALE GENOMIC DNA]</scope>
    <source>
        <strain evidence="2">cv. Varoflay</strain>
    </source>
</reference>
<dbReference type="PROSITE" id="PS50004">
    <property type="entry name" value="C2"/>
    <property type="match status" value="1"/>
</dbReference>
<dbReference type="CDD" id="cd04051">
    <property type="entry name" value="C2_SRC2_like"/>
    <property type="match status" value="1"/>
</dbReference>
<dbReference type="KEGG" id="soe:110801130"/>
<evidence type="ECO:0000313" key="2">
    <source>
        <dbReference type="Proteomes" id="UP000813463"/>
    </source>
</evidence>
<gene>
    <name evidence="3" type="primary">LOC110801130</name>
</gene>
<organism evidence="2 3">
    <name type="scientific">Spinacia oleracea</name>
    <name type="common">Spinach</name>
    <dbReference type="NCBI Taxonomy" id="3562"/>
    <lineage>
        <taxon>Eukaryota</taxon>
        <taxon>Viridiplantae</taxon>
        <taxon>Streptophyta</taxon>
        <taxon>Embryophyta</taxon>
        <taxon>Tracheophyta</taxon>
        <taxon>Spermatophyta</taxon>
        <taxon>Magnoliopsida</taxon>
        <taxon>eudicotyledons</taxon>
        <taxon>Gunneridae</taxon>
        <taxon>Pentapetalae</taxon>
        <taxon>Caryophyllales</taxon>
        <taxon>Chenopodiaceae</taxon>
        <taxon>Chenopodioideae</taxon>
        <taxon>Anserineae</taxon>
        <taxon>Spinacia</taxon>
    </lineage>
</organism>
<reference evidence="3" key="2">
    <citation type="submission" date="2025-08" db="UniProtKB">
        <authorList>
            <consortium name="RefSeq"/>
        </authorList>
    </citation>
    <scope>IDENTIFICATION</scope>
    <source>
        <tissue evidence="3">Leaf</tissue>
    </source>
</reference>
<dbReference type="Pfam" id="PF00168">
    <property type="entry name" value="C2"/>
    <property type="match status" value="1"/>
</dbReference>
<dbReference type="InterPro" id="IPR000008">
    <property type="entry name" value="C2_dom"/>
</dbReference>
<dbReference type="GeneID" id="110801130"/>
<sequence length="241" mass="25830">MDVYVVISVVDAAVNRRSTALKNRTPVDKNGDKNPTWNYPICFTLNDSAAHQNRLSIRFQIFSKRFFPGDKLIGEVQVPVTELLSIHSDRKEASSFSYQVRKASGKMKGVLNFSFKFGEKFTAGGGGVGSGFTVGGGGPIPSTKSYPYPPPPMWGQTVSGYPAPPQTAYPYQGHGHGYGYGHGYPHQVQSMGIRRNNNFGMGMGAGLLGGALGGILIGDMVSDFGGGYDGYDGGFDGDFDF</sequence>
<protein>
    <submittedName>
        <fullName evidence="3">Protein SRC2-like</fullName>
    </submittedName>
</protein>
<dbReference type="SUPFAM" id="SSF49562">
    <property type="entry name" value="C2 domain (Calcium/lipid-binding domain, CaLB)"/>
    <property type="match status" value="1"/>
</dbReference>
<dbReference type="RefSeq" id="XP_021862139.2">
    <property type="nucleotide sequence ID" value="XM_022006447.2"/>
</dbReference>
<evidence type="ECO:0000313" key="3">
    <source>
        <dbReference type="RefSeq" id="XP_021862139.2"/>
    </source>
</evidence>
<dbReference type="AlphaFoldDB" id="A0A9R0J6I8"/>
<proteinExistence type="predicted"/>